<proteinExistence type="predicted"/>
<dbReference type="EMBL" id="NVWI01000001">
    <property type="protein sequence ID" value="PCJ43460.1"/>
    <property type="molecule type" value="Genomic_DNA"/>
</dbReference>
<dbReference type="GO" id="GO:0008233">
    <property type="term" value="F:peptidase activity"/>
    <property type="evidence" value="ECO:0007669"/>
    <property type="project" value="InterPro"/>
</dbReference>
<keyword evidence="2" id="KW-0732">Signal</keyword>
<keyword evidence="1" id="KW-0175">Coiled coil</keyword>
<reference evidence="4" key="1">
    <citation type="submission" date="2017-08" db="EMBL/GenBank/DDBJ databases">
        <title>A dynamic microbial community with high functional redundancy inhabits the cold, oxic subseafloor aquifer.</title>
        <authorList>
            <person name="Tully B.J."/>
            <person name="Wheat C.G."/>
            <person name="Glazer B.T."/>
            <person name="Huber J.A."/>
        </authorList>
    </citation>
    <scope>NUCLEOTIDE SEQUENCE [LARGE SCALE GENOMIC DNA]</scope>
</reference>
<evidence type="ECO:0008006" key="5">
    <source>
        <dbReference type="Google" id="ProtNLM"/>
    </source>
</evidence>
<evidence type="ECO:0000256" key="2">
    <source>
        <dbReference type="SAM" id="SignalP"/>
    </source>
</evidence>
<comment type="caution">
    <text evidence="3">The sequence shown here is derived from an EMBL/GenBank/DDBJ whole genome shotgun (WGS) entry which is preliminary data.</text>
</comment>
<dbReference type="Gene3D" id="3.40.50.1460">
    <property type="match status" value="1"/>
</dbReference>
<accession>A0A2A5CJ36</accession>
<dbReference type="Proteomes" id="UP000228987">
    <property type="component" value="Unassembled WGS sequence"/>
</dbReference>
<evidence type="ECO:0000313" key="4">
    <source>
        <dbReference type="Proteomes" id="UP000228987"/>
    </source>
</evidence>
<dbReference type="Pfam" id="PF01650">
    <property type="entry name" value="Peptidase_C13"/>
    <property type="match status" value="1"/>
</dbReference>
<dbReference type="InterPro" id="IPR001096">
    <property type="entry name" value="Peptidase_C13"/>
</dbReference>
<evidence type="ECO:0000256" key="1">
    <source>
        <dbReference type="SAM" id="Coils"/>
    </source>
</evidence>
<feature type="signal peptide" evidence="2">
    <location>
        <begin position="1"/>
        <end position="27"/>
    </location>
</feature>
<name>A0A2A5CJ36_9GAMM</name>
<feature type="coiled-coil region" evidence="1">
    <location>
        <begin position="252"/>
        <end position="305"/>
    </location>
</feature>
<organism evidence="3 4">
    <name type="scientific">SAR86 cluster bacterium</name>
    <dbReference type="NCBI Taxonomy" id="2030880"/>
    <lineage>
        <taxon>Bacteria</taxon>
        <taxon>Pseudomonadati</taxon>
        <taxon>Pseudomonadota</taxon>
        <taxon>Gammaproteobacteria</taxon>
        <taxon>SAR86 cluster</taxon>
    </lineage>
</organism>
<dbReference type="AlphaFoldDB" id="A0A2A5CJ36"/>
<protein>
    <recommendedName>
        <fullName evidence="5">Caspase family p20 domain-containing protein</fullName>
    </recommendedName>
</protein>
<dbReference type="GO" id="GO:0006508">
    <property type="term" value="P:proteolysis"/>
    <property type="evidence" value="ECO:0007669"/>
    <property type="project" value="InterPro"/>
</dbReference>
<gene>
    <name evidence="3" type="ORF">COA71_00890</name>
</gene>
<evidence type="ECO:0000313" key="3">
    <source>
        <dbReference type="EMBL" id="PCJ43460.1"/>
    </source>
</evidence>
<sequence>MGENRISRATLISCILFLSGFSLSAHAELYVTIVQGLAGEPAFGENFHSQSQTIADASASLTDAEKITFFNGENATRENLLSHFSELSNTMNEDDRAAVYLIGHGSFDGEEYKFNIPGLDLTTDDLLNIMDSFPGQNHFLLNTSSTSGALLEPLENDNRILITATRNGNEKNATFFGEYFVEALSSEDADLNKNNNISIEEAFAYAQRQVEEYFESQGQLATEHSEIAGNGAAQFTLARLSPLVISNENPRVAELQEQVLNIDRQIESLQLRRTELSNADYIEQLQALILQSARINEEIDQLTSE</sequence>
<feature type="chain" id="PRO_5012856710" description="Caspase family p20 domain-containing protein" evidence="2">
    <location>
        <begin position="28"/>
        <end position="305"/>
    </location>
</feature>